<reference evidence="2 3" key="1">
    <citation type="submission" date="2019-03" db="EMBL/GenBank/DDBJ databases">
        <title>Genomic Encyclopedia of Type Strains, Phase IV (KMG-IV): sequencing the most valuable type-strain genomes for metagenomic binning, comparative biology and taxonomic classification.</title>
        <authorList>
            <person name="Goeker M."/>
        </authorList>
    </citation>
    <scope>NUCLEOTIDE SEQUENCE [LARGE SCALE GENOMIC DNA]</scope>
    <source>
        <strain evidence="2 3">DSM 46831</strain>
    </source>
</reference>
<dbReference type="InterPro" id="IPR036291">
    <property type="entry name" value="NAD(P)-bd_dom_sf"/>
</dbReference>
<proteinExistence type="predicted"/>
<sequence>MTWNGKRVLVTGAGGFIGSHLVEELVRLGADVTAFIHYNSNGSKGWLDRIPQEMQSQIRFYTGDLKDQDAVRSAVRNQEIVMHLGALIAIPYSYQNPTDVFQTNVLGTLHVAQAVREYGISRMVHTSTSEVYGSARIVPIPESHPLQGQSPYSASKIGADKCVESFYCSFDLPVVTVRPFNAYGPRQSMRAVIPTIINQAIHRDEIVLGNLEATRDFTYVQDTARAFIHAATSEQAIGTTVNAGSGKEICIEDLSIYIKQIVGRELPIRVADERLRPAKSEVDRLCSDSSKALKVMGWEPQVSLREGLEKTVEWIRSNPEGYRPDQYVV</sequence>
<dbReference type="GO" id="GO:0016831">
    <property type="term" value="F:carboxy-lyase activity"/>
    <property type="evidence" value="ECO:0007669"/>
    <property type="project" value="InterPro"/>
</dbReference>
<organism evidence="2 3">
    <name type="scientific">Baia soyae</name>
    <dbReference type="NCBI Taxonomy" id="1544746"/>
    <lineage>
        <taxon>Bacteria</taxon>
        <taxon>Bacillati</taxon>
        <taxon>Bacillota</taxon>
        <taxon>Bacilli</taxon>
        <taxon>Bacillales</taxon>
        <taxon>Thermoactinomycetaceae</taxon>
        <taxon>Baia</taxon>
    </lineage>
</organism>
<dbReference type="SUPFAM" id="SSF51735">
    <property type="entry name" value="NAD(P)-binding Rossmann-fold domains"/>
    <property type="match status" value="1"/>
</dbReference>
<dbReference type="Proteomes" id="UP000294746">
    <property type="component" value="Unassembled WGS sequence"/>
</dbReference>
<dbReference type="AlphaFoldDB" id="A0A4R2SET3"/>
<name>A0A4R2SET3_9BACL</name>
<dbReference type="Pfam" id="PF16363">
    <property type="entry name" value="GDP_Man_Dehyd"/>
    <property type="match status" value="1"/>
</dbReference>
<dbReference type="RefSeq" id="WP_243649422.1">
    <property type="nucleotide sequence ID" value="NZ_SLXV01000006.1"/>
</dbReference>
<feature type="domain" description="NAD(P)-binding" evidence="1">
    <location>
        <begin position="9"/>
        <end position="311"/>
    </location>
</feature>
<dbReference type="CDD" id="cd05257">
    <property type="entry name" value="Arna_like_SDR_e"/>
    <property type="match status" value="1"/>
</dbReference>
<dbReference type="PANTHER" id="PTHR43000">
    <property type="entry name" value="DTDP-D-GLUCOSE 4,6-DEHYDRATASE-RELATED"/>
    <property type="match status" value="1"/>
</dbReference>
<gene>
    <name evidence="2" type="ORF">EDD57_1066</name>
</gene>
<evidence type="ECO:0000313" key="3">
    <source>
        <dbReference type="Proteomes" id="UP000294746"/>
    </source>
</evidence>
<evidence type="ECO:0000259" key="1">
    <source>
        <dbReference type="Pfam" id="PF16363"/>
    </source>
</evidence>
<dbReference type="InterPro" id="IPR045869">
    <property type="entry name" value="Arna-like_SDR_e"/>
</dbReference>
<dbReference type="EMBL" id="SLXV01000006">
    <property type="protein sequence ID" value="TCP69692.1"/>
    <property type="molecule type" value="Genomic_DNA"/>
</dbReference>
<keyword evidence="3" id="KW-1185">Reference proteome</keyword>
<evidence type="ECO:0000313" key="2">
    <source>
        <dbReference type="EMBL" id="TCP69692.1"/>
    </source>
</evidence>
<dbReference type="InterPro" id="IPR016040">
    <property type="entry name" value="NAD(P)-bd_dom"/>
</dbReference>
<accession>A0A4R2SET3</accession>
<comment type="caution">
    <text evidence="2">The sequence shown here is derived from an EMBL/GenBank/DDBJ whole genome shotgun (WGS) entry which is preliminary data.</text>
</comment>
<dbReference type="Gene3D" id="3.40.50.720">
    <property type="entry name" value="NAD(P)-binding Rossmann-like Domain"/>
    <property type="match status" value="1"/>
</dbReference>
<protein>
    <submittedName>
        <fullName evidence="2">NAD dependent epimerase/dehydratase</fullName>
    </submittedName>
</protein>